<proteinExistence type="predicted"/>
<reference evidence="1 2" key="1">
    <citation type="submission" date="2017-12" db="EMBL/GenBank/DDBJ databases">
        <title>Phylogenetic diversity of female urinary microbiome.</title>
        <authorList>
            <person name="Thomas-White K."/>
            <person name="Wolfe A.J."/>
        </authorList>
    </citation>
    <scope>NUCLEOTIDE SEQUENCE [LARGE SCALE GENOMIC DNA]</scope>
    <source>
        <strain evidence="1 2">UMB0402</strain>
    </source>
</reference>
<dbReference type="GeneID" id="35867034"/>
<evidence type="ECO:0000313" key="1">
    <source>
        <dbReference type="EMBL" id="PKY71856.1"/>
    </source>
</evidence>
<gene>
    <name evidence="1" type="ORF">CYJ19_09055</name>
</gene>
<dbReference type="RefSeq" id="WP_029769377.1">
    <property type="nucleotide sequence ID" value="NZ_JASOXK010000006.1"/>
</dbReference>
<dbReference type="InterPro" id="IPR024479">
    <property type="entry name" value="DUF3866"/>
</dbReference>
<dbReference type="STRING" id="33007.HMPREF3198_02211"/>
<dbReference type="Pfam" id="PF12982">
    <property type="entry name" value="DUF3866"/>
    <property type="match status" value="1"/>
</dbReference>
<sequence length="370" mass="38802">MIYRDGVVTKIIRTWRGACQVEVAIEEGPTKGIPPLTGQSVRAISYERIVGPLGVGQRVRLECSALARRLGTGGSASVVTNLSALPPDYLPEGHMVKARYMPTQVMVAASDEQDASGHEQLANLRLKGTPVVAADLHSQLPAIIAGAKQENPGAKIAYVMTDGASLPLPLSMQVAALVEAGWIDATVTAGQAWGGDYEAVSIPSAIQIAKLKADPDLIIVSQGPGNLGGDTEFGFSGVDVAWALTSAAALEAKPIAALRISGADKRSRHFGLSHHTHTALAELTAKPALLPLPRFEGLPGIARNFDAKVRAQVERASANRHSIVPVDAAGAWESLLKCPVKLSTMGRSLEQDAAIFISAWAAGNLALQQS</sequence>
<dbReference type="AlphaFoldDB" id="A0A2I1IL48"/>
<dbReference type="EMBL" id="PKKO01000005">
    <property type="protein sequence ID" value="PKY71856.1"/>
    <property type="molecule type" value="Genomic_DNA"/>
</dbReference>
<accession>A0A2I1IL48</accession>
<name>A0A2I1IL48_9ACTO</name>
<keyword evidence="2" id="KW-1185">Reference proteome</keyword>
<evidence type="ECO:0000313" key="2">
    <source>
        <dbReference type="Proteomes" id="UP000235122"/>
    </source>
</evidence>
<dbReference type="Proteomes" id="UP000235122">
    <property type="component" value="Unassembled WGS sequence"/>
</dbReference>
<organism evidence="1 2">
    <name type="scientific">Winkia neuii</name>
    <dbReference type="NCBI Taxonomy" id="33007"/>
    <lineage>
        <taxon>Bacteria</taxon>
        <taxon>Bacillati</taxon>
        <taxon>Actinomycetota</taxon>
        <taxon>Actinomycetes</taxon>
        <taxon>Actinomycetales</taxon>
        <taxon>Actinomycetaceae</taxon>
        <taxon>Winkia</taxon>
    </lineage>
</organism>
<comment type="caution">
    <text evidence="1">The sequence shown here is derived from an EMBL/GenBank/DDBJ whole genome shotgun (WGS) entry which is preliminary data.</text>
</comment>
<protein>
    <submittedName>
        <fullName evidence="1">DUF3866 domain-containing protein</fullName>
    </submittedName>
</protein>